<evidence type="ECO:0000313" key="6">
    <source>
        <dbReference type="EMBL" id="OJG16279.1"/>
    </source>
</evidence>
<comment type="subcellular location">
    <subcellularLocation>
        <location evidence="1">Cell envelope</location>
    </subcellularLocation>
</comment>
<dbReference type="Proteomes" id="UP000182835">
    <property type="component" value="Unassembled WGS sequence"/>
</dbReference>
<keyword evidence="2" id="KW-0175">Coiled coil</keyword>
<evidence type="ECO:0000256" key="1">
    <source>
        <dbReference type="ARBA" id="ARBA00004196"/>
    </source>
</evidence>
<evidence type="ECO:0000259" key="4">
    <source>
        <dbReference type="Pfam" id="PF25984"/>
    </source>
</evidence>
<keyword evidence="3" id="KW-0472">Membrane</keyword>
<organism evidence="6 7">
    <name type="scientific">Enterococcus canintestini</name>
    <dbReference type="NCBI Taxonomy" id="317010"/>
    <lineage>
        <taxon>Bacteria</taxon>
        <taxon>Bacillati</taxon>
        <taxon>Bacillota</taxon>
        <taxon>Bacilli</taxon>
        <taxon>Lactobacillales</taxon>
        <taxon>Enterococcaceae</taxon>
        <taxon>Enterococcus</taxon>
    </lineage>
</organism>
<dbReference type="InterPro" id="IPR050465">
    <property type="entry name" value="UPF0194_transport"/>
</dbReference>
<feature type="domain" description="YknX-like C-terminal permuted SH3-like" evidence="5">
    <location>
        <begin position="216"/>
        <end position="284"/>
    </location>
</feature>
<dbReference type="RefSeq" id="WP_071863851.1">
    <property type="nucleotide sequence ID" value="NZ_JBHLVQ010000010.1"/>
</dbReference>
<evidence type="ECO:0000256" key="2">
    <source>
        <dbReference type="ARBA" id="ARBA00023054"/>
    </source>
</evidence>
<accession>A0A1L8R952</accession>
<proteinExistence type="predicted"/>
<gene>
    <name evidence="6" type="ORF">RU96_GL001021</name>
</gene>
<feature type="transmembrane region" description="Helical" evidence="3">
    <location>
        <begin position="6"/>
        <end position="24"/>
    </location>
</feature>
<dbReference type="SUPFAM" id="SSF51230">
    <property type="entry name" value="Single hybrid motif"/>
    <property type="match status" value="1"/>
</dbReference>
<protein>
    <recommendedName>
        <fullName evidence="8">Membrane fusion protein biotin-lipoyl like domain-containing protein</fullName>
    </recommendedName>
</protein>
<evidence type="ECO:0000313" key="7">
    <source>
        <dbReference type="Proteomes" id="UP000182835"/>
    </source>
</evidence>
<dbReference type="GO" id="GO:0030313">
    <property type="term" value="C:cell envelope"/>
    <property type="evidence" value="ECO:0007669"/>
    <property type="project" value="UniProtKB-SubCell"/>
</dbReference>
<keyword evidence="3" id="KW-0812">Transmembrane</keyword>
<evidence type="ECO:0000256" key="3">
    <source>
        <dbReference type="SAM" id="Phobius"/>
    </source>
</evidence>
<comment type="caution">
    <text evidence="6">The sequence shown here is derived from an EMBL/GenBank/DDBJ whole genome shotgun (WGS) entry which is preliminary data.</text>
</comment>
<dbReference type="InterPro" id="IPR011053">
    <property type="entry name" value="Single_hybrid_motif"/>
</dbReference>
<dbReference type="Pfam" id="PF25989">
    <property type="entry name" value="YknX_C"/>
    <property type="match status" value="1"/>
</dbReference>
<evidence type="ECO:0008006" key="8">
    <source>
        <dbReference type="Google" id="ProtNLM"/>
    </source>
</evidence>
<dbReference type="PANTHER" id="PTHR32347">
    <property type="entry name" value="EFFLUX SYSTEM COMPONENT YKNX-RELATED"/>
    <property type="match status" value="1"/>
</dbReference>
<dbReference type="OrthoDB" id="2291050at2"/>
<dbReference type="Gene3D" id="2.40.50.100">
    <property type="match status" value="1"/>
</dbReference>
<dbReference type="EMBL" id="JXKG01000002">
    <property type="protein sequence ID" value="OJG16279.1"/>
    <property type="molecule type" value="Genomic_DNA"/>
</dbReference>
<name>A0A1L8R952_9ENTE</name>
<keyword evidence="3" id="KW-1133">Transmembrane helix</keyword>
<feature type="domain" description="YknX-like barrel-sandwich hybrid" evidence="4">
    <location>
        <begin position="67"/>
        <end position="127"/>
    </location>
</feature>
<dbReference type="AlphaFoldDB" id="A0A1L8R952"/>
<sequence>MQKKTIGMLLAGIVIIGAVGFALFNGGSSKNETIAIRSATAKKMDVTETLSTTGTLIPNQTENLIGTGNVTELNVKVGDEVKKDQVLATYDSGLTLSASMAGTVTEVNIKSGQSDTSAQQGKAAIVIADLANLKVQLALSNSEARQVNVDQKAVISSGGHDYNGKVTEKDPTATASQTATGGATLGAVVTFDDKPKELYAGFSADVTITIATEKDALAIPIEALTYNDKNEPIVYEVKDNKVHLIKVQTGIQSDQFIVIKDGLTNGASVVLSPASNLKDGSAVTKE</sequence>
<dbReference type="InterPro" id="IPR058639">
    <property type="entry name" value="BSH_YknX-like"/>
</dbReference>
<evidence type="ECO:0000259" key="5">
    <source>
        <dbReference type="Pfam" id="PF25989"/>
    </source>
</evidence>
<dbReference type="InterPro" id="IPR058637">
    <property type="entry name" value="YknX-like_C"/>
</dbReference>
<dbReference type="STRING" id="317010.RU96_GL001021"/>
<dbReference type="Gene3D" id="2.40.420.20">
    <property type="match status" value="1"/>
</dbReference>
<reference evidence="6 7" key="1">
    <citation type="submission" date="2014-12" db="EMBL/GenBank/DDBJ databases">
        <title>Draft genome sequences of 29 type strains of Enterococci.</title>
        <authorList>
            <person name="Zhong Z."/>
            <person name="Sun Z."/>
            <person name="Liu W."/>
            <person name="Zhang W."/>
            <person name="Zhang H."/>
        </authorList>
    </citation>
    <scope>NUCLEOTIDE SEQUENCE [LARGE SCALE GENOMIC DNA]</scope>
    <source>
        <strain evidence="6 7">DSM 21207</strain>
    </source>
</reference>
<dbReference type="Pfam" id="PF25984">
    <property type="entry name" value="BSH_YknX"/>
    <property type="match status" value="1"/>
</dbReference>